<proteinExistence type="predicted"/>
<dbReference type="InterPro" id="IPR036390">
    <property type="entry name" value="WH_DNA-bd_sf"/>
</dbReference>
<organism evidence="2 3">
    <name type="scientific">Solirubrobacter pauli</name>
    <dbReference type="NCBI Taxonomy" id="166793"/>
    <lineage>
        <taxon>Bacteria</taxon>
        <taxon>Bacillati</taxon>
        <taxon>Actinomycetota</taxon>
        <taxon>Thermoleophilia</taxon>
        <taxon>Solirubrobacterales</taxon>
        <taxon>Solirubrobacteraceae</taxon>
        <taxon>Solirubrobacter</taxon>
    </lineage>
</organism>
<comment type="caution">
    <text evidence="2">The sequence shown here is derived from an EMBL/GenBank/DDBJ whole genome shotgun (WGS) entry which is preliminary data.</text>
</comment>
<dbReference type="Gene3D" id="1.10.10.10">
    <property type="entry name" value="Winged helix-like DNA-binding domain superfamily/Winged helix DNA-binding domain"/>
    <property type="match status" value="1"/>
</dbReference>
<dbReference type="SUPFAM" id="SSF46785">
    <property type="entry name" value="Winged helix' DNA-binding domain"/>
    <property type="match status" value="1"/>
</dbReference>
<accession>A0A660LCS3</accession>
<gene>
    <name evidence="2" type="ORF">C8N24_1489</name>
</gene>
<dbReference type="InterPro" id="IPR036388">
    <property type="entry name" value="WH-like_DNA-bd_sf"/>
</dbReference>
<feature type="domain" description="Transcription regulator PadR N-terminal" evidence="1">
    <location>
        <begin position="5"/>
        <end position="79"/>
    </location>
</feature>
<dbReference type="Proteomes" id="UP000278962">
    <property type="component" value="Unassembled WGS sequence"/>
</dbReference>
<protein>
    <submittedName>
        <fullName evidence="2">PadR family transcriptional regulator</fullName>
    </submittedName>
</protein>
<reference evidence="2 3" key="1">
    <citation type="submission" date="2018-10" db="EMBL/GenBank/DDBJ databases">
        <title>Genomic Encyclopedia of Archaeal and Bacterial Type Strains, Phase II (KMG-II): from individual species to whole genera.</title>
        <authorList>
            <person name="Goeker M."/>
        </authorList>
    </citation>
    <scope>NUCLEOTIDE SEQUENCE [LARGE SCALE GENOMIC DNA]</scope>
    <source>
        <strain evidence="2 3">DSM 14954</strain>
    </source>
</reference>
<dbReference type="EMBL" id="RBIL01000001">
    <property type="protein sequence ID" value="RKQ91663.1"/>
    <property type="molecule type" value="Genomic_DNA"/>
</dbReference>
<evidence type="ECO:0000313" key="2">
    <source>
        <dbReference type="EMBL" id="RKQ91663.1"/>
    </source>
</evidence>
<dbReference type="InterPro" id="IPR005149">
    <property type="entry name" value="Tscrpt_reg_PadR_N"/>
</dbReference>
<sequence>MRFPLLALLAEGPAHGYELKQAMEQRFGSVLPPLNAGQIYTTLSRLERDGFVEDDAVAQNGRPNKRVYRLTENGRLELRGWVAEATPAVRLKDDFFIKLVLARAAKIADPLMLIARQRDAYLQALRELDDVALATNGDETAALLIEGAALHLEADLKWLDLCEQRLGS</sequence>
<evidence type="ECO:0000259" key="1">
    <source>
        <dbReference type="Pfam" id="PF03551"/>
    </source>
</evidence>
<dbReference type="PANTHER" id="PTHR43252">
    <property type="entry name" value="TRANSCRIPTIONAL REGULATOR YQJI"/>
    <property type="match status" value="1"/>
</dbReference>
<dbReference type="RefSeq" id="WP_121249433.1">
    <property type="nucleotide sequence ID" value="NZ_RBIL01000001.1"/>
</dbReference>
<evidence type="ECO:0000313" key="3">
    <source>
        <dbReference type="Proteomes" id="UP000278962"/>
    </source>
</evidence>
<dbReference type="Pfam" id="PF03551">
    <property type="entry name" value="PadR"/>
    <property type="match status" value="1"/>
</dbReference>
<dbReference type="PANTHER" id="PTHR43252:SF6">
    <property type="entry name" value="NEGATIVE TRANSCRIPTION REGULATOR PADR"/>
    <property type="match status" value="1"/>
</dbReference>
<keyword evidence="3" id="KW-1185">Reference proteome</keyword>
<dbReference type="AlphaFoldDB" id="A0A660LCS3"/>
<name>A0A660LCS3_9ACTN</name>
<dbReference type="OrthoDB" id="3186544at2"/>